<name>A0A0G0Y6A9_9BACT</name>
<evidence type="ECO:0000259" key="1">
    <source>
        <dbReference type="Pfam" id="PF18765"/>
    </source>
</evidence>
<dbReference type="CDD" id="cd05403">
    <property type="entry name" value="NT_KNTase_like"/>
    <property type="match status" value="1"/>
</dbReference>
<evidence type="ECO:0000313" key="2">
    <source>
        <dbReference type="EMBL" id="KKS32249.1"/>
    </source>
</evidence>
<reference evidence="2 3" key="1">
    <citation type="journal article" date="2015" name="Nature">
        <title>rRNA introns, odd ribosomes, and small enigmatic genomes across a large radiation of phyla.</title>
        <authorList>
            <person name="Brown C.T."/>
            <person name="Hug L.A."/>
            <person name="Thomas B.C."/>
            <person name="Sharon I."/>
            <person name="Castelle C.J."/>
            <person name="Singh A."/>
            <person name="Wilkins M.J."/>
            <person name="Williams K.H."/>
            <person name="Banfield J.F."/>
        </authorList>
    </citation>
    <scope>NUCLEOTIDE SEQUENCE [LARGE SCALE GENOMIC DNA]</scope>
</reference>
<evidence type="ECO:0000313" key="3">
    <source>
        <dbReference type="Proteomes" id="UP000034160"/>
    </source>
</evidence>
<dbReference type="InterPro" id="IPR041633">
    <property type="entry name" value="Polbeta"/>
</dbReference>
<dbReference type="SUPFAM" id="SSF81301">
    <property type="entry name" value="Nucleotidyltransferase"/>
    <property type="match status" value="1"/>
</dbReference>
<gene>
    <name evidence="2" type="ORF">UU93_C0008G0011</name>
</gene>
<comment type="caution">
    <text evidence="2">The sequence shown here is derived from an EMBL/GenBank/DDBJ whole genome shotgun (WGS) entry which is preliminary data.</text>
</comment>
<dbReference type="Gene3D" id="3.30.460.10">
    <property type="entry name" value="Beta Polymerase, domain 2"/>
    <property type="match status" value="1"/>
</dbReference>
<proteinExistence type="predicted"/>
<dbReference type="Proteomes" id="UP000034160">
    <property type="component" value="Unassembled WGS sequence"/>
</dbReference>
<feature type="domain" description="Polymerase beta nucleotidyltransferase" evidence="1">
    <location>
        <begin position="29"/>
        <end position="97"/>
    </location>
</feature>
<organism evidence="2 3">
    <name type="scientific">Candidatus Amesbacteria bacterium GW2011_GWA2_42_12</name>
    <dbReference type="NCBI Taxonomy" id="1618356"/>
    <lineage>
        <taxon>Bacteria</taxon>
        <taxon>Candidatus Amesiibacteriota</taxon>
    </lineage>
</organism>
<dbReference type="GO" id="GO:0016740">
    <property type="term" value="F:transferase activity"/>
    <property type="evidence" value="ECO:0007669"/>
    <property type="project" value="UniProtKB-KW"/>
</dbReference>
<dbReference type="EMBL" id="LCCN01000008">
    <property type="protein sequence ID" value="KKS32249.1"/>
    <property type="molecule type" value="Genomic_DNA"/>
</dbReference>
<keyword evidence="2" id="KW-0808">Transferase</keyword>
<accession>A0A0G0Y6A9</accession>
<sequence>MILQNYPENKLKSEIKGLVGKYLDLNKHQLIIFGSRVNGKASRWSDIDVGILGSNTISSSAIGKIKDGLEEMPILYKIDIVDFAGADQKFKSVALQNYEQI</sequence>
<dbReference type="STRING" id="1618356.UU93_C0008G0011"/>
<dbReference type="InterPro" id="IPR043519">
    <property type="entry name" value="NT_sf"/>
</dbReference>
<dbReference type="AlphaFoldDB" id="A0A0G0Y6A9"/>
<dbReference type="Pfam" id="PF18765">
    <property type="entry name" value="Polbeta"/>
    <property type="match status" value="1"/>
</dbReference>
<protein>
    <submittedName>
        <fullName evidence="2">Nucleotidyltransferase</fullName>
    </submittedName>
</protein>